<keyword evidence="8" id="KW-0479">Metal-binding</keyword>
<comment type="caution">
    <text evidence="15">The sequence shown here is derived from an EMBL/GenBank/DDBJ whole genome shotgun (WGS) entry which is preliminary data.</text>
</comment>
<keyword evidence="16" id="KW-1185">Reference proteome</keyword>
<protein>
    <recommendedName>
        <fullName evidence="5 13">Glucose-6-phosphate isomerase</fullName>
        <ecNumber evidence="5 13">5.3.1.9</ecNumber>
    </recommendedName>
</protein>
<dbReference type="PIRSF" id="PIRSF019325">
    <property type="entry name" value="Glucose-6-phosphate_isomerase"/>
    <property type="match status" value="1"/>
</dbReference>
<evidence type="ECO:0000259" key="14">
    <source>
        <dbReference type="Pfam" id="PF06560"/>
    </source>
</evidence>
<sequence length="207" mass="23013">MMREPVSSVVDTIGGGMSGNTGRYEKRLSDLNGLYADEAAFDATLEKLGDVVVYDVEDFRPGTHRGDLIYGVTRMSPGKIADEFFLTRGHIHAKADRPEIYYGQKGLGLMQLESPAGETRIVEIGPQTICYVPPFWIHRSINIGNEDLVMVFAYPSDSGQDYGIIESSRGMRHRVVSDGADGWKLIENPAYQPRSEDTVRALMKSYT</sequence>
<keyword evidence="9" id="KW-0408">Iron</keyword>
<dbReference type="SUPFAM" id="SSF51182">
    <property type="entry name" value="RmlC-like cupins"/>
    <property type="match status" value="1"/>
</dbReference>
<keyword evidence="10 13" id="KW-0324">Glycolysis</keyword>
<keyword evidence="11 13" id="KW-0413">Isomerase</keyword>
<dbReference type="RefSeq" id="WP_183901636.1">
    <property type="nucleotide sequence ID" value="NZ_JACIDW010000014.1"/>
</dbReference>
<evidence type="ECO:0000256" key="9">
    <source>
        <dbReference type="ARBA" id="ARBA00023004"/>
    </source>
</evidence>
<reference evidence="15 16" key="1">
    <citation type="submission" date="2020-08" db="EMBL/GenBank/DDBJ databases">
        <title>Genomic Encyclopedia of Type Strains, Phase IV (KMG-IV): sequencing the most valuable type-strain genomes for metagenomic binning, comparative biology and taxonomic classification.</title>
        <authorList>
            <person name="Goeker M."/>
        </authorList>
    </citation>
    <scope>NUCLEOTIDE SEQUENCE [LARGE SCALE GENOMIC DNA]</scope>
    <source>
        <strain evidence="15 16">DSM 26575</strain>
    </source>
</reference>
<dbReference type="InterPro" id="IPR010551">
    <property type="entry name" value="G6P_isomerase_prok"/>
</dbReference>
<evidence type="ECO:0000256" key="11">
    <source>
        <dbReference type="ARBA" id="ARBA00023235"/>
    </source>
</evidence>
<evidence type="ECO:0000256" key="7">
    <source>
        <dbReference type="ARBA" id="ARBA00022490"/>
    </source>
</evidence>
<dbReference type="CDD" id="cd02218">
    <property type="entry name" value="cupin_PGI"/>
    <property type="match status" value="1"/>
</dbReference>
<evidence type="ECO:0000256" key="4">
    <source>
        <dbReference type="ARBA" id="ARBA00011738"/>
    </source>
</evidence>
<dbReference type="GO" id="GO:0005506">
    <property type="term" value="F:iron ion binding"/>
    <property type="evidence" value="ECO:0007669"/>
    <property type="project" value="UniProtKB-UniRule"/>
</dbReference>
<keyword evidence="7 13" id="KW-0963">Cytoplasm</keyword>
<dbReference type="EC" id="5.3.1.9" evidence="5 13"/>
<dbReference type="EMBL" id="JACIDW010000014">
    <property type="protein sequence ID" value="MBB3966134.1"/>
    <property type="molecule type" value="Genomic_DNA"/>
</dbReference>
<dbReference type="UniPathway" id="UPA00109">
    <property type="reaction ID" value="UER00181"/>
</dbReference>
<dbReference type="Proteomes" id="UP000582090">
    <property type="component" value="Unassembled WGS sequence"/>
</dbReference>
<dbReference type="GO" id="GO:0005737">
    <property type="term" value="C:cytoplasm"/>
    <property type="evidence" value="ECO:0007669"/>
    <property type="project" value="UniProtKB-SubCell"/>
</dbReference>
<evidence type="ECO:0000256" key="5">
    <source>
        <dbReference type="ARBA" id="ARBA00011952"/>
    </source>
</evidence>
<evidence type="ECO:0000256" key="2">
    <source>
        <dbReference type="ARBA" id="ARBA00004926"/>
    </source>
</evidence>
<evidence type="ECO:0000256" key="8">
    <source>
        <dbReference type="ARBA" id="ARBA00022723"/>
    </source>
</evidence>
<comment type="pathway">
    <text evidence="2">Carbohydrate degradation; glycolysis; D-glyceraldehyde 3-phosphate and glycerone phosphate from D-glucose: step 2/4.</text>
</comment>
<name>A0A7W6CTW7_9HYPH</name>
<dbReference type="Pfam" id="PF06560">
    <property type="entry name" value="GPI"/>
    <property type="match status" value="1"/>
</dbReference>
<comment type="similarity">
    <text evidence="3 13">Belongs to the archaeal-type GPI family.</text>
</comment>
<dbReference type="InterPro" id="IPR011051">
    <property type="entry name" value="RmlC_Cupin_sf"/>
</dbReference>
<comment type="subunit">
    <text evidence="4 13">Homodimer.</text>
</comment>
<dbReference type="GO" id="GO:0004347">
    <property type="term" value="F:glucose-6-phosphate isomerase activity"/>
    <property type="evidence" value="ECO:0007669"/>
    <property type="project" value="UniProtKB-UniRule"/>
</dbReference>
<dbReference type="GO" id="GO:0006096">
    <property type="term" value="P:glycolytic process"/>
    <property type="evidence" value="ECO:0007669"/>
    <property type="project" value="UniProtKB-UniRule"/>
</dbReference>
<evidence type="ECO:0000256" key="10">
    <source>
        <dbReference type="ARBA" id="ARBA00023152"/>
    </source>
</evidence>
<evidence type="ECO:0000256" key="13">
    <source>
        <dbReference type="PIRNR" id="PIRNR019325"/>
    </source>
</evidence>
<proteinExistence type="inferred from homology"/>
<evidence type="ECO:0000313" key="15">
    <source>
        <dbReference type="EMBL" id="MBB3966134.1"/>
    </source>
</evidence>
<dbReference type="AlphaFoldDB" id="A0A7W6CTW7"/>
<dbReference type="Gene3D" id="2.60.120.10">
    <property type="entry name" value="Jelly Rolls"/>
    <property type="match status" value="1"/>
</dbReference>
<evidence type="ECO:0000256" key="6">
    <source>
        <dbReference type="ARBA" id="ARBA00022432"/>
    </source>
</evidence>
<gene>
    <name evidence="15" type="ORF">GGQ67_003819</name>
</gene>
<comment type="subcellular location">
    <subcellularLocation>
        <location evidence="1 13">Cytoplasm</location>
    </subcellularLocation>
</comment>
<keyword evidence="6 13" id="KW-0312">Gluconeogenesis</keyword>
<accession>A0A7W6CTW7</accession>
<evidence type="ECO:0000256" key="1">
    <source>
        <dbReference type="ARBA" id="ARBA00004496"/>
    </source>
</evidence>
<organism evidence="15 16">
    <name type="scientific">Rhizobium metallidurans</name>
    <dbReference type="NCBI Taxonomy" id="1265931"/>
    <lineage>
        <taxon>Bacteria</taxon>
        <taxon>Pseudomonadati</taxon>
        <taxon>Pseudomonadota</taxon>
        <taxon>Alphaproteobacteria</taxon>
        <taxon>Hyphomicrobiales</taxon>
        <taxon>Rhizobiaceae</taxon>
        <taxon>Rhizobium/Agrobacterium group</taxon>
        <taxon>Rhizobium</taxon>
    </lineage>
</organism>
<dbReference type="InterPro" id="IPR014710">
    <property type="entry name" value="RmlC-like_jellyroll"/>
</dbReference>
<comment type="catalytic activity">
    <reaction evidence="12 13">
        <text>alpha-D-glucose 6-phosphate = beta-D-fructose 6-phosphate</text>
        <dbReference type="Rhea" id="RHEA:11816"/>
        <dbReference type="ChEBI" id="CHEBI:57634"/>
        <dbReference type="ChEBI" id="CHEBI:58225"/>
        <dbReference type="EC" id="5.3.1.9"/>
    </reaction>
</comment>
<evidence type="ECO:0000313" key="16">
    <source>
        <dbReference type="Proteomes" id="UP000582090"/>
    </source>
</evidence>
<evidence type="ECO:0000256" key="12">
    <source>
        <dbReference type="ARBA" id="ARBA00029321"/>
    </source>
</evidence>
<dbReference type="InterPro" id="IPR016758">
    <property type="entry name" value="G6P_isomerase_archaea/bacteria"/>
</dbReference>
<feature type="domain" description="Glucose-6-phosphate isomerase prokaryote" evidence="14">
    <location>
        <begin position="26"/>
        <end position="191"/>
    </location>
</feature>
<dbReference type="GO" id="GO:0006094">
    <property type="term" value="P:gluconeogenesis"/>
    <property type="evidence" value="ECO:0007669"/>
    <property type="project" value="UniProtKB-UniRule"/>
</dbReference>
<evidence type="ECO:0000256" key="3">
    <source>
        <dbReference type="ARBA" id="ARBA00006542"/>
    </source>
</evidence>